<evidence type="ECO:0000313" key="2">
    <source>
        <dbReference type="Ensembl" id="ENSECRP00000004967.1"/>
    </source>
</evidence>
<proteinExistence type="predicted"/>
<dbReference type="Ensembl" id="ENSECRT00000005049.1">
    <property type="protein sequence ID" value="ENSECRP00000004967.1"/>
    <property type="gene ID" value="ENSECRG00000003367.1"/>
</dbReference>
<accession>A0A8C4RPX0</accession>
<keyword evidence="3" id="KW-1185">Reference proteome</keyword>
<dbReference type="Proteomes" id="UP000694620">
    <property type="component" value="Chromosome 5"/>
</dbReference>
<protein>
    <submittedName>
        <fullName evidence="2">Uncharacterized protein</fullName>
    </submittedName>
</protein>
<feature type="signal peptide" evidence="1">
    <location>
        <begin position="1"/>
        <end position="23"/>
    </location>
</feature>
<evidence type="ECO:0000313" key="3">
    <source>
        <dbReference type="Proteomes" id="UP000694620"/>
    </source>
</evidence>
<keyword evidence="1" id="KW-0732">Signal</keyword>
<name>A0A8C4RPX0_ERPCA</name>
<organism evidence="2 3">
    <name type="scientific">Erpetoichthys calabaricus</name>
    <name type="common">Rope fish</name>
    <name type="synonym">Calamoichthys calabaricus</name>
    <dbReference type="NCBI Taxonomy" id="27687"/>
    <lineage>
        <taxon>Eukaryota</taxon>
        <taxon>Metazoa</taxon>
        <taxon>Chordata</taxon>
        <taxon>Craniata</taxon>
        <taxon>Vertebrata</taxon>
        <taxon>Euteleostomi</taxon>
        <taxon>Actinopterygii</taxon>
        <taxon>Polypteriformes</taxon>
        <taxon>Polypteridae</taxon>
        <taxon>Erpetoichthys</taxon>
    </lineage>
</organism>
<reference evidence="2" key="2">
    <citation type="submission" date="2025-08" db="UniProtKB">
        <authorList>
            <consortium name="Ensembl"/>
        </authorList>
    </citation>
    <scope>IDENTIFICATION</scope>
</reference>
<dbReference type="AlphaFoldDB" id="A0A8C4RPX0"/>
<reference evidence="2" key="1">
    <citation type="submission" date="2021-06" db="EMBL/GenBank/DDBJ databases">
        <authorList>
            <consortium name="Wellcome Sanger Institute Data Sharing"/>
        </authorList>
    </citation>
    <scope>NUCLEOTIDE SEQUENCE [LARGE SCALE GENOMIC DNA]</scope>
</reference>
<reference evidence="2" key="3">
    <citation type="submission" date="2025-09" db="UniProtKB">
        <authorList>
            <consortium name="Ensembl"/>
        </authorList>
    </citation>
    <scope>IDENTIFICATION</scope>
</reference>
<evidence type="ECO:0000256" key="1">
    <source>
        <dbReference type="SAM" id="SignalP"/>
    </source>
</evidence>
<sequence length="90" mass="10655">DSVHDVAWPLLSWWSHLSLVSLCYPHREEPESKPQIFHSLLTVKRQHYHCATRQRMQLKNSPRSILFSLLFGQLCRSGSVHSSIHNYMWK</sequence>
<feature type="chain" id="PRO_5034012531" evidence="1">
    <location>
        <begin position="24"/>
        <end position="90"/>
    </location>
</feature>